<evidence type="ECO:0000313" key="1">
    <source>
        <dbReference type="EMBL" id="MBW8482284.1"/>
    </source>
</evidence>
<dbReference type="InterPro" id="IPR040701">
    <property type="entry name" value="Bact_RF_family2"/>
</dbReference>
<protein>
    <recommendedName>
        <fullName evidence="3">Peptide chain release factor 1</fullName>
    </recommendedName>
</protein>
<sequence length="363" mass="38612">MDLNFLRPLYAVPGPVASIHLDTTRDTEDADKLIELRWRALRDRLAEQGADDATLDAIADVVGGARGVGGAQGEAIFAAGGRVLAVHTMARPPAADSAAWLPVADPLDLVVDRDHQLPYVVVAIDREGADIDGYEAAEQDPATERSYNGSTLHIQKVRGGGPSQRHYHRRAENQWNENAGQVAKEVTATAAEVGAAVIFVGGDERAIGLMKEHLKKADPPVVEIAGGRSDNEDQRTLRASLDRALEEAMIASHDEALAEYGARVPQDTAVEGVPAVVRALRDGQVEALYLGADRAGEPELWASPDDPMLLATDPSGLDVAGAFQAPASALLLRAAAMSDARFTELLDHGDRTQGTGATLRFTM</sequence>
<organism evidence="1 2">
    <name type="scientific">Actinomadura parmotrematis</name>
    <dbReference type="NCBI Taxonomy" id="2864039"/>
    <lineage>
        <taxon>Bacteria</taxon>
        <taxon>Bacillati</taxon>
        <taxon>Actinomycetota</taxon>
        <taxon>Actinomycetes</taxon>
        <taxon>Streptosporangiales</taxon>
        <taxon>Thermomonosporaceae</taxon>
        <taxon>Actinomadura</taxon>
    </lineage>
</organism>
<dbReference type="Pfam" id="PF18844">
    <property type="entry name" value="baeRF_family2"/>
    <property type="match status" value="1"/>
</dbReference>
<name>A0ABS7FPI1_9ACTN</name>
<dbReference type="EMBL" id="JAIBOA010000004">
    <property type="protein sequence ID" value="MBW8482284.1"/>
    <property type="molecule type" value="Genomic_DNA"/>
</dbReference>
<evidence type="ECO:0008006" key="3">
    <source>
        <dbReference type="Google" id="ProtNLM"/>
    </source>
</evidence>
<proteinExistence type="predicted"/>
<reference evidence="1 2" key="1">
    <citation type="submission" date="2021-07" db="EMBL/GenBank/DDBJ databases">
        <title>Actinomadura sp. PM05-2 isolated from lichen.</title>
        <authorList>
            <person name="Somphong A."/>
            <person name="Phongsopitanun W."/>
            <person name="Tanasupawat S."/>
            <person name="Peongsungnone V."/>
        </authorList>
    </citation>
    <scope>NUCLEOTIDE SEQUENCE [LARGE SCALE GENOMIC DNA]</scope>
    <source>
        <strain evidence="1 2">PM05-2</strain>
    </source>
</reference>
<evidence type="ECO:0000313" key="2">
    <source>
        <dbReference type="Proteomes" id="UP000774570"/>
    </source>
</evidence>
<dbReference type="InterPro" id="IPR042226">
    <property type="entry name" value="eFR1_2_sf"/>
</dbReference>
<accession>A0ABS7FPI1</accession>
<keyword evidence="2" id="KW-1185">Reference proteome</keyword>
<dbReference type="RefSeq" id="WP_220164721.1">
    <property type="nucleotide sequence ID" value="NZ_JAIBOA010000004.1"/>
</dbReference>
<dbReference type="SUPFAM" id="SSF53137">
    <property type="entry name" value="Translational machinery components"/>
    <property type="match status" value="1"/>
</dbReference>
<dbReference type="Proteomes" id="UP000774570">
    <property type="component" value="Unassembled WGS sequence"/>
</dbReference>
<gene>
    <name evidence="1" type="ORF">K1Y72_07920</name>
</gene>
<dbReference type="Gene3D" id="3.30.420.60">
    <property type="entry name" value="eRF1 domain 2"/>
    <property type="match status" value="1"/>
</dbReference>
<comment type="caution">
    <text evidence="1">The sequence shown here is derived from an EMBL/GenBank/DDBJ whole genome shotgun (WGS) entry which is preliminary data.</text>
</comment>